<name>R7RZF1_PUNST</name>
<feature type="transmembrane region" description="Helical" evidence="1">
    <location>
        <begin position="393"/>
        <end position="418"/>
    </location>
</feature>
<keyword evidence="1" id="KW-1133">Transmembrane helix</keyword>
<feature type="transmembrane region" description="Helical" evidence="1">
    <location>
        <begin position="111"/>
        <end position="135"/>
    </location>
</feature>
<dbReference type="eggNOG" id="ENOG502RYAK">
    <property type="taxonomic scope" value="Eukaryota"/>
</dbReference>
<feature type="transmembrane region" description="Helical" evidence="1">
    <location>
        <begin position="199"/>
        <end position="218"/>
    </location>
</feature>
<keyword evidence="2" id="KW-0732">Signal</keyword>
<keyword evidence="1" id="KW-0472">Membrane</keyword>
<dbReference type="RefSeq" id="XP_007389267.1">
    <property type="nucleotide sequence ID" value="XM_007389205.1"/>
</dbReference>
<dbReference type="GeneID" id="18876231"/>
<protein>
    <submittedName>
        <fullName evidence="3">Uncharacterized protein</fullName>
    </submittedName>
</protein>
<dbReference type="KEGG" id="psq:PUNSTDRAFT_109378"/>
<feature type="transmembrane region" description="Helical" evidence="1">
    <location>
        <begin position="230"/>
        <end position="251"/>
    </location>
</feature>
<evidence type="ECO:0000256" key="2">
    <source>
        <dbReference type="SAM" id="SignalP"/>
    </source>
</evidence>
<evidence type="ECO:0000313" key="4">
    <source>
        <dbReference type="Proteomes" id="UP000054196"/>
    </source>
</evidence>
<feature type="transmembrane region" description="Helical" evidence="1">
    <location>
        <begin position="541"/>
        <end position="564"/>
    </location>
</feature>
<dbReference type="AlphaFoldDB" id="R7RZF1"/>
<proteinExistence type="predicted"/>
<reference evidence="4" key="1">
    <citation type="journal article" date="2012" name="Science">
        <title>The Paleozoic origin of enzymatic lignin decomposition reconstructed from 31 fungal genomes.</title>
        <authorList>
            <person name="Floudas D."/>
            <person name="Binder M."/>
            <person name="Riley R."/>
            <person name="Barry K."/>
            <person name="Blanchette R.A."/>
            <person name="Henrissat B."/>
            <person name="Martinez A.T."/>
            <person name="Otillar R."/>
            <person name="Spatafora J.W."/>
            <person name="Yadav J.S."/>
            <person name="Aerts A."/>
            <person name="Benoit I."/>
            <person name="Boyd A."/>
            <person name="Carlson A."/>
            <person name="Copeland A."/>
            <person name="Coutinho P.M."/>
            <person name="de Vries R.P."/>
            <person name="Ferreira P."/>
            <person name="Findley K."/>
            <person name="Foster B."/>
            <person name="Gaskell J."/>
            <person name="Glotzer D."/>
            <person name="Gorecki P."/>
            <person name="Heitman J."/>
            <person name="Hesse C."/>
            <person name="Hori C."/>
            <person name="Igarashi K."/>
            <person name="Jurgens J.A."/>
            <person name="Kallen N."/>
            <person name="Kersten P."/>
            <person name="Kohler A."/>
            <person name="Kuees U."/>
            <person name="Kumar T.K.A."/>
            <person name="Kuo A."/>
            <person name="LaButti K."/>
            <person name="Larrondo L.F."/>
            <person name="Lindquist E."/>
            <person name="Ling A."/>
            <person name="Lombard V."/>
            <person name="Lucas S."/>
            <person name="Lundell T."/>
            <person name="Martin R."/>
            <person name="McLaughlin D.J."/>
            <person name="Morgenstern I."/>
            <person name="Morin E."/>
            <person name="Murat C."/>
            <person name="Nagy L.G."/>
            <person name="Nolan M."/>
            <person name="Ohm R.A."/>
            <person name="Patyshakuliyeva A."/>
            <person name="Rokas A."/>
            <person name="Ruiz-Duenas F.J."/>
            <person name="Sabat G."/>
            <person name="Salamov A."/>
            <person name="Samejima M."/>
            <person name="Schmutz J."/>
            <person name="Slot J.C."/>
            <person name="St John F."/>
            <person name="Stenlid J."/>
            <person name="Sun H."/>
            <person name="Sun S."/>
            <person name="Syed K."/>
            <person name="Tsang A."/>
            <person name="Wiebenga A."/>
            <person name="Young D."/>
            <person name="Pisabarro A."/>
            <person name="Eastwood D.C."/>
            <person name="Martin F."/>
            <person name="Cullen D."/>
            <person name="Grigoriev I.V."/>
            <person name="Hibbett D.S."/>
        </authorList>
    </citation>
    <scope>NUCLEOTIDE SEQUENCE [LARGE SCALE GENOMIC DNA]</scope>
    <source>
        <strain evidence="4">HHB-11173 SS5</strain>
    </source>
</reference>
<dbReference type="EMBL" id="JH687562">
    <property type="protein sequence ID" value="EIN03495.1"/>
    <property type="molecule type" value="Genomic_DNA"/>
</dbReference>
<dbReference type="Proteomes" id="UP000054196">
    <property type="component" value="Unassembled WGS sequence"/>
</dbReference>
<dbReference type="HOGENOM" id="CLU_015738_0_0_1"/>
<dbReference type="OrthoDB" id="5392263at2759"/>
<keyword evidence="4" id="KW-1185">Reference proteome</keyword>
<sequence length="571" mass="62795">MHARLLLLVICLIASRAFSFTNFDQCFDDIKKDNSTMSGWRDNHGHAVTDINKLTAISYKLCVDRCGTGIEAFKWTVFSQQFSNWVLPWLALLSQIPFGARNRYDNIKGAILTLGSPALATYSLTLTVLNGYWIAERYQSVKHRHKRHAVRVLSGLQQVALRISTNANLLSSLVRLPENDKFWQTLDEKLDAEASTWNVPAAASIIWVLVAYAFTIIASFEDIEGGFNSWGQAVGSAWCWLVAVVTGWLLISPKCNQKRVESAIVHANEHAFVHDESGVVRPLAPHEDHAFDVTASDDSLFTDEKASQPVYNYARFLPWTEAVEQVREELNRAVHDNSPPASAPAFDSVAFPVHNQAWPLSGTWRNRVGSEARLLLSPFPSRKKWGPAIWKRLGVATLAAVCLQWATTGAAIIVHYFTPAMGWGCRSLSYLIYGGLSTVVLGLLMLSSLLAHSASPYPAADPLGRPHSTTQQVCAVFAVGLRRVGHFLAAVNAFGFIVGCIFHFTNVYDTCYCNSTVPGLGAARAFFVFHLTHQDISGMTVAYAVGVSLSVVSAVVFIGFVSMFTDPPAPD</sequence>
<evidence type="ECO:0000256" key="1">
    <source>
        <dbReference type="SAM" id="Phobius"/>
    </source>
</evidence>
<gene>
    <name evidence="3" type="ORF">PUNSTDRAFT_109378</name>
</gene>
<organism evidence="3 4">
    <name type="scientific">Punctularia strigosozonata (strain HHB-11173)</name>
    <name type="common">White-rot fungus</name>
    <dbReference type="NCBI Taxonomy" id="741275"/>
    <lineage>
        <taxon>Eukaryota</taxon>
        <taxon>Fungi</taxon>
        <taxon>Dikarya</taxon>
        <taxon>Basidiomycota</taxon>
        <taxon>Agaricomycotina</taxon>
        <taxon>Agaricomycetes</taxon>
        <taxon>Corticiales</taxon>
        <taxon>Punctulariaceae</taxon>
        <taxon>Punctularia</taxon>
    </lineage>
</organism>
<feature type="signal peptide" evidence="2">
    <location>
        <begin position="1"/>
        <end position="19"/>
    </location>
</feature>
<accession>R7RZF1</accession>
<keyword evidence="1" id="KW-0812">Transmembrane</keyword>
<evidence type="ECO:0000313" key="3">
    <source>
        <dbReference type="EMBL" id="EIN03495.1"/>
    </source>
</evidence>
<dbReference type="OMA" id="IGFYESC"/>
<feature type="transmembrane region" description="Helical" evidence="1">
    <location>
        <begin position="430"/>
        <end position="451"/>
    </location>
</feature>
<feature type="chain" id="PRO_5004444552" evidence="2">
    <location>
        <begin position="20"/>
        <end position="571"/>
    </location>
</feature>